<comment type="caution">
    <text evidence="3">The sequence shown here is derived from an EMBL/GenBank/DDBJ whole genome shotgun (WGS) entry which is preliminary data.</text>
</comment>
<dbReference type="AlphaFoldDB" id="A0A918BNK3"/>
<comment type="similarity">
    <text evidence="1">Belongs to the glycosyl hydrolase 35 family.</text>
</comment>
<dbReference type="Pfam" id="PF01301">
    <property type="entry name" value="Glyco_hydro_35"/>
    <property type="match status" value="1"/>
</dbReference>
<reference evidence="3" key="2">
    <citation type="submission" date="2020-09" db="EMBL/GenBank/DDBJ databases">
        <authorList>
            <person name="Sun Q."/>
            <person name="Ohkuma M."/>
        </authorList>
    </citation>
    <scope>NUCLEOTIDE SEQUENCE</scope>
    <source>
        <strain evidence="3">JCM 3131</strain>
    </source>
</reference>
<feature type="domain" description="Glycoside hydrolase 35 catalytic" evidence="2">
    <location>
        <begin position="2"/>
        <end position="127"/>
    </location>
</feature>
<dbReference type="Proteomes" id="UP000620156">
    <property type="component" value="Unassembled WGS sequence"/>
</dbReference>
<name>A0A918BNK3_9ACTN</name>
<gene>
    <name evidence="3" type="ORF">GCM10010145_60220</name>
</gene>
<dbReference type="InterPro" id="IPR017853">
    <property type="entry name" value="GH"/>
</dbReference>
<sequence length="192" mass="20742">MGEFHLSRYPAADWREELLKIRAGGIDLVATYLFWNHHEEERGTLRFDGGLDIRRFTGLCGELGLYVAVRIGPWSHGECRNGGFPDWLQETGCASRTDDPAYLALVEPYYTRISHELRGLGHDGGGPATVEWPSSVTGPSAVSRISSASCRAAVSTGTRARLSAAVRCGGAVPPPEDAYGHVGLGEFPGRVT</sequence>
<dbReference type="InterPro" id="IPR031330">
    <property type="entry name" value="Gly_Hdrlase_35_cat"/>
</dbReference>
<evidence type="ECO:0000256" key="1">
    <source>
        <dbReference type="ARBA" id="ARBA00009809"/>
    </source>
</evidence>
<dbReference type="GO" id="GO:0005975">
    <property type="term" value="P:carbohydrate metabolic process"/>
    <property type="evidence" value="ECO:0007669"/>
    <property type="project" value="InterPro"/>
</dbReference>
<proteinExistence type="inferred from homology"/>
<dbReference type="PANTHER" id="PTHR23421">
    <property type="entry name" value="BETA-GALACTOSIDASE RELATED"/>
    <property type="match status" value="1"/>
</dbReference>
<dbReference type="RefSeq" id="WP_189220048.1">
    <property type="nucleotide sequence ID" value="NZ_BMQK01000019.1"/>
</dbReference>
<dbReference type="PRINTS" id="PR00742">
    <property type="entry name" value="GLHYDRLASE35"/>
</dbReference>
<organism evidence="3 4">
    <name type="scientific">Streptomyces ruber</name>
    <dbReference type="NCBI Taxonomy" id="83378"/>
    <lineage>
        <taxon>Bacteria</taxon>
        <taxon>Bacillati</taxon>
        <taxon>Actinomycetota</taxon>
        <taxon>Actinomycetes</taxon>
        <taxon>Kitasatosporales</taxon>
        <taxon>Streptomycetaceae</taxon>
        <taxon>Streptomyces</taxon>
    </lineage>
</organism>
<dbReference type="InterPro" id="IPR001944">
    <property type="entry name" value="Glycoside_Hdrlase_35"/>
</dbReference>
<reference evidence="3" key="1">
    <citation type="journal article" date="2014" name="Int. J. Syst. Evol. Microbiol.">
        <title>Complete genome sequence of Corynebacterium casei LMG S-19264T (=DSM 44701T), isolated from a smear-ripened cheese.</title>
        <authorList>
            <consortium name="US DOE Joint Genome Institute (JGI-PGF)"/>
            <person name="Walter F."/>
            <person name="Albersmeier A."/>
            <person name="Kalinowski J."/>
            <person name="Ruckert C."/>
        </authorList>
    </citation>
    <scope>NUCLEOTIDE SEQUENCE</scope>
    <source>
        <strain evidence="3">JCM 3131</strain>
    </source>
</reference>
<dbReference type="SUPFAM" id="SSF51445">
    <property type="entry name" value="(Trans)glycosidases"/>
    <property type="match status" value="1"/>
</dbReference>
<dbReference type="Gene3D" id="3.20.20.80">
    <property type="entry name" value="Glycosidases"/>
    <property type="match status" value="1"/>
</dbReference>
<protein>
    <recommendedName>
        <fullName evidence="2">Glycoside hydrolase 35 catalytic domain-containing protein</fullName>
    </recommendedName>
</protein>
<evidence type="ECO:0000259" key="2">
    <source>
        <dbReference type="Pfam" id="PF01301"/>
    </source>
</evidence>
<keyword evidence="4" id="KW-1185">Reference proteome</keyword>
<dbReference type="GO" id="GO:0004553">
    <property type="term" value="F:hydrolase activity, hydrolyzing O-glycosyl compounds"/>
    <property type="evidence" value="ECO:0007669"/>
    <property type="project" value="InterPro"/>
</dbReference>
<evidence type="ECO:0000313" key="3">
    <source>
        <dbReference type="EMBL" id="GGQ82407.1"/>
    </source>
</evidence>
<accession>A0A918BNK3</accession>
<dbReference type="EMBL" id="BMQK01000019">
    <property type="protein sequence ID" value="GGQ82407.1"/>
    <property type="molecule type" value="Genomic_DNA"/>
</dbReference>
<evidence type="ECO:0000313" key="4">
    <source>
        <dbReference type="Proteomes" id="UP000620156"/>
    </source>
</evidence>